<keyword evidence="3" id="KW-0560">Oxidoreductase</keyword>
<dbReference type="InterPro" id="IPR003953">
    <property type="entry name" value="FAD-dep_OxRdtase_2_FAD-bd"/>
</dbReference>
<dbReference type="InterPro" id="IPR000172">
    <property type="entry name" value="GMC_OxRdtase_N"/>
</dbReference>
<protein>
    <recommendedName>
        <fullName evidence="8">Glucose-methanol-choline oxidoreductase N-terminal domain-containing protein</fullName>
    </recommendedName>
</protein>
<name>A0A139HHZ1_9PEZI</name>
<dbReference type="Proteomes" id="UP000070133">
    <property type="component" value="Unassembled WGS sequence"/>
</dbReference>
<evidence type="ECO:0000256" key="1">
    <source>
        <dbReference type="ARBA" id="ARBA00010790"/>
    </source>
</evidence>
<reference evidence="6 7" key="1">
    <citation type="submission" date="2015-07" db="EMBL/GenBank/DDBJ databases">
        <title>Comparative genomics of the Sigatoka disease complex on banana suggests a link between parallel evolutionary changes in Pseudocercospora fijiensis and Pseudocercospora eumusae and increased virulence on the banana host.</title>
        <authorList>
            <person name="Chang T.-C."/>
            <person name="Salvucci A."/>
            <person name="Crous P.W."/>
            <person name="Stergiopoulos I."/>
        </authorList>
    </citation>
    <scope>NUCLEOTIDE SEQUENCE [LARGE SCALE GENOMIC DNA]</scope>
    <source>
        <strain evidence="6 7">CBS 114824</strain>
    </source>
</reference>
<evidence type="ECO:0000313" key="6">
    <source>
        <dbReference type="EMBL" id="KXT02095.1"/>
    </source>
</evidence>
<gene>
    <name evidence="6" type="ORF">AC578_6707</name>
</gene>
<comment type="caution">
    <text evidence="6">The sequence shown here is derived from an EMBL/GenBank/DDBJ whole genome shotgun (WGS) entry which is preliminary data.</text>
</comment>
<evidence type="ECO:0008006" key="8">
    <source>
        <dbReference type="Google" id="ProtNLM"/>
    </source>
</evidence>
<feature type="domain" description="FAD-dependent oxidoreductase 2 FAD-binding" evidence="5">
    <location>
        <begin position="29"/>
        <end position="62"/>
    </location>
</feature>
<dbReference type="OrthoDB" id="269227at2759"/>
<organism evidence="6 7">
    <name type="scientific">Pseudocercospora eumusae</name>
    <dbReference type="NCBI Taxonomy" id="321146"/>
    <lineage>
        <taxon>Eukaryota</taxon>
        <taxon>Fungi</taxon>
        <taxon>Dikarya</taxon>
        <taxon>Ascomycota</taxon>
        <taxon>Pezizomycotina</taxon>
        <taxon>Dothideomycetes</taxon>
        <taxon>Dothideomycetidae</taxon>
        <taxon>Mycosphaerellales</taxon>
        <taxon>Mycosphaerellaceae</taxon>
        <taxon>Pseudocercospora</taxon>
    </lineage>
</organism>
<feature type="domain" description="Glucose-methanol-choline oxidoreductase N-terminal" evidence="4">
    <location>
        <begin position="114"/>
        <end position="311"/>
    </location>
</feature>
<dbReference type="Gene3D" id="3.50.50.60">
    <property type="entry name" value="FAD/NAD(P)-binding domain"/>
    <property type="match status" value="1"/>
</dbReference>
<dbReference type="SUPFAM" id="SSF51905">
    <property type="entry name" value="FAD/NAD(P)-binding domain"/>
    <property type="match status" value="1"/>
</dbReference>
<evidence type="ECO:0000313" key="7">
    <source>
        <dbReference type="Proteomes" id="UP000070133"/>
    </source>
</evidence>
<keyword evidence="7" id="KW-1185">Reference proteome</keyword>
<evidence type="ECO:0000256" key="3">
    <source>
        <dbReference type="ARBA" id="ARBA00023002"/>
    </source>
</evidence>
<dbReference type="PANTHER" id="PTHR11552:SF210">
    <property type="entry name" value="GLUCOSE-METHANOL-CHOLINE OXIDOREDUCTASE N-TERMINAL DOMAIN-CONTAINING PROTEIN-RELATED"/>
    <property type="match status" value="1"/>
</dbReference>
<proteinExistence type="inferred from homology"/>
<evidence type="ECO:0000259" key="5">
    <source>
        <dbReference type="Pfam" id="PF00890"/>
    </source>
</evidence>
<dbReference type="PANTHER" id="PTHR11552">
    <property type="entry name" value="GLUCOSE-METHANOL-CHOLINE GMC OXIDOREDUCTASE"/>
    <property type="match status" value="1"/>
</dbReference>
<accession>A0A139HHZ1</accession>
<keyword evidence="2" id="KW-0285">Flavoprotein</keyword>
<dbReference type="Gene3D" id="3.30.560.10">
    <property type="entry name" value="Glucose Oxidase, domain 3"/>
    <property type="match status" value="1"/>
</dbReference>
<dbReference type="Pfam" id="PF00732">
    <property type="entry name" value="GMC_oxred_N"/>
    <property type="match status" value="1"/>
</dbReference>
<dbReference type="Pfam" id="PF00890">
    <property type="entry name" value="FAD_binding_2"/>
    <property type="match status" value="1"/>
</dbReference>
<dbReference type="AlphaFoldDB" id="A0A139HHZ1"/>
<sequence length="312" mass="34165">MPSAETGVDGHSVGPALCRLDEFLAQEYDYIVIGGGTAGLCVAARLTENDKVKVGVLEAGKNLMDDPQISRPSLLSIIDRSNDYDGWASLGNKGEESTGWNPDAPVRIADLTHTGWGWDEMVPYFKKHQTLDPPQKENPNKQFMPAATKEKYHGSNGPIHTSFNDYYEPFEYDFCEAAYATVGGQRTLHDAWSGDHMGFYSSLAAVNRTDDPGKRSYSATGYLRPNLHRPNLRVLTEALAGRILLENTTASGVEFYHNGQKHQIKTSGEIILCGGVINSPQLLELSGIGDREVLKTAGVECLVENDRVGANF</sequence>
<evidence type="ECO:0000259" key="4">
    <source>
        <dbReference type="Pfam" id="PF00732"/>
    </source>
</evidence>
<dbReference type="STRING" id="321146.A0A139HHZ1"/>
<dbReference type="InterPro" id="IPR012132">
    <property type="entry name" value="GMC_OxRdtase"/>
</dbReference>
<dbReference type="GO" id="GO:0016614">
    <property type="term" value="F:oxidoreductase activity, acting on CH-OH group of donors"/>
    <property type="evidence" value="ECO:0007669"/>
    <property type="project" value="InterPro"/>
</dbReference>
<dbReference type="InterPro" id="IPR036188">
    <property type="entry name" value="FAD/NAD-bd_sf"/>
</dbReference>
<dbReference type="GO" id="GO:0050660">
    <property type="term" value="F:flavin adenine dinucleotide binding"/>
    <property type="evidence" value="ECO:0007669"/>
    <property type="project" value="InterPro"/>
</dbReference>
<evidence type="ECO:0000256" key="2">
    <source>
        <dbReference type="ARBA" id="ARBA00022630"/>
    </source>
</evidence>
<comment type="similarity">
    <text evidence="1">Belongs to the GMC oxidoreductase family.</text>
</comment>
<dbReference type="EMBL" id="LFZN01000046">
    <property type="protein sequence ID" value="KXT02095.1"/>
    <property type="molecule type" value="Genomic_DNA"/>
</dbReference>